<keyword evidence="3" id="KW-1185">Reference proteome</keyword>
<feature type="domain" description="Enhanced intracellular survival protein" evidence="1">
    <location>
        <begin position="3"/>
        <end position="77"/>
    </location>
</feature>
<dbReference type="InterPro" id="IPR025559">
    <property type="entry name" value="Eis_dom"/>
</dbReference>
<dbReference type="RefSeq" id="WP_398350749.1">
    <property type="nucleotide sequence ID" value="NZ_JBIQWK010000002.1"/>
</dbReference>
<dbReference type="Pfam" id="PF13530">
    <property type="entry name" value="SCP2_2"/>
    <property type="match status" value="1"/>
</dbReference>
<proteinExistence type="predicted"/>
<sequence length="82" mass="8938">MKFTIDDDRMCPENNGTWHLSATDQTADLTITLSALSSLYFGGMSAHHLAYAGHITAHTDGAIGQLARAFRTEPEPHNSFGF</sequence>
<dbReference type="InterPro" id="IPR036527">
    <property type="entry name" value="SCP2_sterol-bd_dom_sf"/>
</dbReference>
<evidence type="ECO:0000313" key="2">
    <source>
        <dbReference type="EMBL" id="MFI0571728.1"/>
    </source>
</evidence>
<accession>A0ABW7RUU8</accession>
<dbReference type="Proteomes" id="UP001610810">
    <property type="component" value="Unassembled WGS sequence"/>
</dbReference>
<dbReference type="Gene3D" id="3.30.1050.10">
    <property type="entry name" value="SCP2 sterol-binding domain"/>
    <property type="match status" value="1"/>
</dbReference>
<protein>
    <submittedName>
        <fullName evidence="2">Sterol carrier protein domain-containing protein</fullName>
    </submittedName>
</protein>
<evidence type="ECO:0000313" key="3">
    <source>
        <dbReference type="Proteomes" id="UP001610810"/>
    </source>
</evidence>
<dbReference type="EMBL" id="JBIQWK010000002">
    <property type="protein sequence ID" value="MFI0571728.1"/>
    <property type="molecule type" value="Genomic_DNA"/>
</dbReference>
<comment type="caution">
    <text evidence="2">The sequence shown here is derived from an EMBL/GenBank/DDBJ whole genome shotgun (WGS) entry which is preliminary data.</text>
</comment>
<reference evidence="2 3" key="1">
    <citation type="submission" date="2024-10" db="EMBL/GenBank/DDBJ databases">
        <authorList>
            <person name="Wannawong T."/>
            <person name="Kuncharoen N."/>
            <person name="Mhuantong W."/>
        </authorList>
    </citation>
    <scope>NUCLEOTIDE SEQUENCE [LARGE SCALE GENOMIC DNA]</scope>
    <source>
        <strain evidence="2 3">CALK1-4</strain>
    </source>
</reference>
<dbReference type="SUPFAM" id="SSF55718">
    <property type="entry name" value="SCP-like"/>
    <property type="match status" value="1"/>
</dbReference>
<name>A0ABW7RUU8_STRTE</name>
<gene>
    <name evidence="2" type="ORF">ACH3YB_08780</name>
</gene>
<organism evidence="2 3">
    <name type="scientific">Streptomyces tendae</name>
    <dbReference type="NCBI Taxonomy" id="1932"/>
    <lineage>
        <taxon>Bacteria</taxon>
        <taxon>Bacillati</taxon>
        <taxon>Actinomycetota</taxon>
        <taxon>Actinomycetes</taxon>
        <taxon>Kitasatosporales</taxon>
        <taxon>Streptomycetaceae</taxon>
        <taxon>Streptomyces</taxon>
    </lineage>
</organism>
<evidence type="ECO:0000259" key="1">
    <source>
        <dbReference type="Pfam" id="PF13530"/>
    </source>
</evidence>